<dbReference type="AlphaFoldDB" id="E3MAP9"/>
<dbReference type="HOGENOM" id="CLU_021332_0_0_1"/>
<dbReference type="PANTHER" id="PTHR33936:SF25">
    <property type="entry name" value="C2H2-TYPE DOMAIN-CONTAINING PROTEIN"/>
    <property type="match status" value="1"/>
</dbReference>
<evidence type="ECO:0008006" key="4">
    <source>
        <dbReference type="Google" id="ProtNLM"/>
    </source>
</evidence>
<dbReference type="Proteomes" id="UP000008281">
    <property type="component" value="Unassembled WGS sequence"/>
</dbReference>
<dbReference type="InParanoid" id="E3MAP9"/>
<protein>
    <recommendedName>
        <fullName evidence="4">C2H2-type domain-containing protein</fullName>
    </recommendedName>
</protein>
<feature type="compositionally biased region" description="Basic residues" evidence="1">
    <location>
        <begin position="682"/>
        <end position="692"/>
    </location>
</feature>
<keyword evidence="3" id="KW-1185">Reference proteome</keyword>
<dbReference type="eggNOG" id="ENOG502S45W">
    <property type="taxonomic scope" value="Eukaryota"/>
</dbReference>
<reference evidence="2" key="1">
    <citation type="submission" date="2007-07" db="EMBL/GenBank/DDBJ databases">
        <title>PCAP assembly of the Caenorhabditis remanei genome.</title>
        <authorList>
            <consortium name="The Caenorhabditis remanei Sequencing Consortium"/>
            <person name="Wilson R.K."/>
        </authorList>
    </citation>
    <scope>NUCLEOTIDE SEQUENCE [LARGE SCALE GENOMIC DNA]</scope>
    <source>
        <strain evidence="2">PB4641</strain>
    </source>
</reference>
<evidence type="ECO:0000313" key="2">
    <source>
        <dbReference type="EMBL" id="EFO97310.1"/>
    </source>
</evidence>
<dbReference type="InterPro" id="IPR052797">
    <property type="entry name" value="RegFact_GeneExpr_CellDeath"/>
</dbReference>
<dbReference type="OrthoDB" id="5874636at2759"/>
<organism evidence="3">
    <name type="scientific">Caenorhabditis remanei</name>
    <name type="common">Caenorhabditis vulgaris</name>
    <dbReference type="NCBI Taxonomy" id="31234"/>
    <lineage>
        <taxon>Eukaryota</taxon>
        <taxon>Metazoa</taxon>
        <taxon>Ecdysozoa</taxon>
        <taxon>Nematoda</taxon>
        <taxon>Chromadorea</taxon>
        <taxon>Rhabditida</taxon>
        <taxon>Rhabditina</taxon>
        <taxon>Rhabditomorpha</taxon>
        <taxon>Rhabditoidea</taxon>
        <taxon>Rhabditidae</taxon>
        <taxon>Peloderinae</taxon>
        <taxon>Caenorhabditis</taxon>
    </lineage>
</organism>
<sequence length="757" mass="87438">MDLYPMNLSDEEIDVLHSDEEELMHATEGDEQYMHAENVYMDEEGAYIYEDEIQYRYEDEETYDNNPDYNSQENPEFIDEHYLNTDIVYVEQKKAEENYHLLENPDIIESHSQDDRLKKFPEMNILPAFHRLMKFEKNGKPIRKEPPKHRKRLNPKESSVNALLVANKIYPGTGVERRAPEPFVSKIHILFNKMTSFSSQVPLINKKLKSDSALSKKFKVKMTPAMKKLYRPKPRLFPEPRDAYLIPTDEMTPLPDRYFQKRLTLTAEQVGFNSDCVACETCNFVWRQKALHESHKSKHDPNEEPKDIMSKNVGLLCPMPHCLTRCDSIATVVKHMKTIHNILDIAFERIIFKNFIEFKLWKTELERLTMSKFSRSSGKQNVFSKSTYYQCRLSGKRNCGSINTRKRDSKKIGRTCTAFFQIRENDDGTVLLRGCTKHSGHGRDIQALPITEDIKMEIAHKLIEGMDEVQIVEQMREESDPSDRRYYLQNYEVRNVFNKIDSYKLEFKRRMTSGEKIPNLGETYRSPDDRHGVLFPLIKAKLARSKYPVTANPEEIALAEALEVQSGDFPQGILIEEPNAVFEPLEEEMQSGVDESMSSEPLDSEPLAPDDVIKETLLPEEPNPVVKPKRSKRSLQKLLNTEGIGKREEVNVETNVKTTTAQSTPETSEARTKRVSPIGRNTARKQAAKRRKIEQEPIRYESTDTEYEEDTCQASTSNVLPTRISSRLQQKRAKLQEEEAAVVLEEFPSLSSTGDSV</sequence>
<evidence type="ECO:0000256" key="1">
    <source>
        <dbReference type="SAM" id="MobiDB-lite"/>
    </source>
</evidence>
<dbReference type="PANTHER" id="PTHR33936">
    <property type="entry name" value="PROTEIN CBG17840"/>
    <property type="match status" value="1"/>
</dbReference>
<dbReference type="OMA" id="CTKHSGH"/>
<accession>E3MAP9</accession>
<gene>
    <name evidence="2" type="ORF">CRE_16610</name>
</gene>
<evidence type="ECO:0000313" key="3">
    <source>
        <dbReference type="Proteomes" id="UP000008281"/>
    </source>
</evidence>
<name>E3MAP9_CAERE</name>
<dbReference type="EMBL" id="DS268432">
    <property type="protein sequence ID" value="EFO97310.1"/>
    <property type="molecule type" value="Genomic_DNA"/>
</dbReference>
<dbReference type="FunCoup" id="E3MAP9">
    <property type="interactions" value="1796"/>
</dbReference>
<proteinExistence type="predicted"/>
<feature type="compositionally biased region" description="Basic and acidic residues" evidence="1">
    <location>
        <begin position="693"/>
        <end position="702"/>
    </location>
</feature>
<feature type="region of interest" description="Disordered" evidence="1">
    <location>
        <begin position="620"/>
        <end position="719"/>
    </location>
</feature>